<dbReference type="GO" id="GO:0005886">
    <property type="term" value="C:plasma membrane"/>
    <property type="evidence" value="ECO:0007669"/>
    <property type="project" value="UniProtKB-SubCell"/>
</dbReference>
<gene>
    <name evidence="9" type="ORF">D7M11_19220</name>
</gene>
<evidence type="ECO:0000256" key="2">
    <source>
        <dbReference type="ARBA" id="ARBA00007400"/>
    </source>
</evidence>
<feature type="transmembrane region" description="Helical" evidence="7">
    <location>
        <begin position="249"/>
        <end position="270"/>
    </location>
</feature>
<reference evidence="9 10" key="1">
    <citation type="journal article" date="2007" name="Int. J. Syst. Evol. Microbiol.">
        <title>Paenibacillus ginsengarvi sp. nov., isolated from soil from ginseng cultivation.</title>
        <authorList>
            <person name="Yoon M.H."/>
            <person name="Ten L.N."/>
            <person name="Im W.T."/>
        </authorList>
    </citation>
    <scope>NUCLEOTIDE SEQUENCE [LARGE SCALE GENOMIC DNA]</scope>
    <source>
        <strain evidence="9 10">KCTC 13059</strain>
    </source>
</reference>
<protein>
    <submittedName>
        <fullName evidence="9">Acyltransferase</fullName>
    </submittedName>
</protein>
<feature type="transmembrane region" description="Helical" evidence="7">
    <location>
        <begin position="219"/>
        <end position="237"/>
    </location>
</feature>
<evidence type="ECO:0000256" key="6">
    <source>
        <dbReference type="ARBA" id="ARBA00023136"/>
    </source>
</evidence>
<keyword evidence="9" id="KW-0808">Transferase</keyword>
<evidence type="ECO:0000256" key="3">
    <source>
        <dbReference type="ARBA" id="ARBA00022475"/>
    </source>
</evidence>
<comment type="similarity">
    <text evidence="2">Belongs to the acyltransferase 3 family.</text>
</comment>
<sequence length="350" mass="39655">MNKDRLTEIELSRGICMGCVILIHSTSSSLVDISSHSALYPIFLLVNKLACFSVPAFLFLSGVVLFYKYADGWKRNQWLPFYLRRAKYVLIPYIIWAVIYYFFYYAVYGDYNSITFIGLMEQLALGKTFYHLYFAVLIIQYYLLTPILLSVAGAGRRNSMFVLGFAVLVQASMSFLSDTYFGLEDNSFLFTTYFASFVLGCWFGQYYENIMRRMESRKGALYGLCIGLTVLYSWVRLGDVYGRISLHPLLTELIVHSYCLSVAVSLLLISRSWSGPHGVTKLIKLAGVCSFGVYLIHPAVLILLEKLIAFFGPAAYPFGIVLIFIGTTAASVSLVYMLRLWKGSWVLVGR</sequence>
<proteinExistence type="inferred from homology"/>
<evidence type="ECO:0000256" key="4">
    <source>
        <dbReference type="ARBA" id="ARBA00022692"/>
    </source>
</evidence>
<feature type="transmembrane region" description="Helical" evidence="7">
    <location>
        <begin position="88"/>
        <end position="108"/>
    </location>
</feature>
<dbReference type="EMBL" id="RBAH01000014">
    <property type="protein sequence ID" value="RKN80615.1"/>
    <property type="molecule type" value="Genomic_DNA"/>
</dbReference>
<feature type="transmembrane region" description="Helical" evidence="7">
    <location>
        <begin position="187"/>
        <end position="207"/>
    </location>
</feature>
<dbReference type="GO" id="GO:0016413">
    <property type="term" value="F:O-acetyltransferase activity"/>
    <property type="evidence" value="ECO:0007669"/>
    <property type="project" value="TreeGrafter"/>
</dbReference>
<keyword evidence="10" id="KW-1185">Reference proteome</keyword>
<comment type="subcellular location">
    <subcellularLocation>
        <location evidence="1">Cell membrane</location>
        <topology evidence="1">Multi-pass membrane protein</topology>
    </subcellularLocation>
</comment>
<keyword evidence="4 7" id="KW-0812">Transmembrane</keyword>
<evidence type="ECO:0000313" key="10">
    <source>
        <dbReference type="Proteomes" id="UP000282311"/>
    </source>
</evidence>
<evidence type="ECO:0000256" key="7">
    <source>
        <dbReference type="SAM" id="Phobius"/>
    </source>
</evidence>
<feature type="transmembrane region" description="Helical" evidence="7">
    <location>
        <begin position="282"/>
        <end position="304"/>
    </location>
</feature>
<feature type="transmembrane region" description="Helical" evidence="7">
    <location>
        <begin position="42"/>
        <end position="67"/>
    </location>
</feature>
<dbReference type="RefSeq" id="WP_120748870.1">
    <property type="nucleotide sequence ID" value="NZ_RBAH01000014.1"/>
</dbReference>
<dbReference type="GO" id="GO:0009246">
    <property type="term" value="P:enterobacterial common antigen biosynthetic process"/>
    <property type="evidence" value="ECO:0007669"/>
    <property type="project" value="TreeGrafter"/>
</dbReference>
<feature type="transmembrane region" description="Helical" evidence="7">
    <location>
        <begin position="161"/>
        <end position="181"/>
    </location>
</feature>
<evidence type="ECO:0000259" key="8">
    <source>
        <dbReference type="Pfam" id="PF01757"/>
    </source>
</evidence>
<feature type="transmembrane region" description="Helical" evidence="7">
    <location>
        <begin position="128"/>
        <end position="149"/>
    </location>
</feature>
<keyword evidence="5 7" id="KW-1133">Transmembrane helix</keyword>
<dbReference type="PANTHER" id="PTHR40074">
    <property type="entry name" value="O-ACETYLTRANSFERASE WECH"/>
    <property type="match status" value="1"/>
</dbReference>
<dbReference type="PANTHER" id="PTHR40074:SF2">
    <property type="entry name" value="O-ACETYLTRANSFERASE WECH"/>
    <property type="match status" value="1"/>
</dbReference>
<name>A0A3B0C391_9BACL</name>
<evidence type="ECO:0000256" key="5">
    <source>
        <dbReference type="ARBA" id="ARBA00022989"/>
    </source>
</evidence>
<evidence type="ECO:0000313" key="9">
    <source>
        <dbReference type="EMBL" id="RKN80615.1"/>
    </source>
</evidence>
<feature type="transmembrane region" description="Helical" evidence="7">
    <location>
        <begin position="316"/>
        <end position="338"/>
    </location>
</feature>
<evidence type="ECO:0000256" key="1">
    <source>
        <dbReference type="ARBA" id="ARBA00004651"/>
    </source>
</evidence>
<keyword evidence="6 7" id="KW-0472">Membrane</keyword>
<keyword evidence="9" id="KW-0012">Acyltransferase</keyword>
<comment type="caution">
    <text evidence="9">The sequence shown here is derived from an EMBL/GenBank/DDBJ whole genome shotgun (WGS) entry which is preliminary data.</text>
</comment>
<accession>A0A3B0C391</accession>
<dbReference type="Pfam" id="PF01757">
    <property type="entry name" value="Acyl_transf_3"/>
    <property type="match status" value="1"/>
</dbReference>
<dbReference type="Proteomes" id="UP000282311">
    <property type="component" value="Unassembled WGS sequence"/>
</dbReference>
<feature type="domain" description="Acyltransferase 3" evidence="8">
    <location>
        <begin position="8"/>
        <end position="334"/>
    </location>
</feature>
<dbReference type="AlphaFoldDB" id="A0A3B0C391"/>
<dbReference type="InterPro" id="IPR002656">
    <property type="entry name" value="Acyl_transf_3_dom"/>
</dbReference>
<organism evidence="9 10">
    <name type="scientific">Paenibacillus ginsengarvi</name>
    <dbReference type="NCBI Taxonomy" id="400777"/>
    <lineage>
        <taxon>Bacteria</taxon>
        <taxon>Bacillati</taxon>
        <taxon>Bacillota</taxon>
        <taxon>Bacilli</taxon>
        <taxon>Bacillales</taxon>
        <taxon>Paenibacillaceae</taxon>
        <taxon>Paenibacillus</taxon>
    </lineage>
</organism>
<feature type="transmembrane region" description="Helical" evidence="7">
    <location>
        <begin position="12"/>
        <end position="30"/>
    </location>
</feature>
<keyword evidence="3" id="KW-1003">Cell membrane</keyword>